<keyword evidence="5 15" id="KW-0820">tRNA-binding</keyword>
<keyword evidence="10 15" id="KW-0067">ATP-binding</keyword>
<dbReference type="InterPro" id="IPR018165">
    <property type="entry name" value="Ala-tRNA-synth_IIc_core"/>
</dbReference>
<comment type="function">
    <text evidence="15">Catalyzes the attachment of alanine to tRNA(Ala) in a two-step reaction: alanine is first activated by ATP to form Ala-AMP and then transferred to the acceptor end of tRNA(Ala). Also edits incorrectly charged tRNA(Ala) via its editing domain.</text>
</comment>
<dbReference type="Gene3D" id="3.30.980.10">
    <property type="entry name" value="Threonyl-trna Synthetase, Chain A, domain 2"/>
    <property type="match status" value="1"/>
</dbReference>
<dbReference type="SUPFAM" id="SSF55681">
    <property type="entry name" value="Class II aaRS and biotin synthetases"/>
    <property type="match status" value="1"/>
</dbReference>
<dbReference type="InParanoid" id="B3RVT0"/>
<keyword evidence="8 15" id="KW-0547">Nucleotide-binding</keyword>
<dbReference type="InterPro" id="IPR023033">
    <property type="entry name" value="Ala_tRNA_ligase_euk/bac"/>
</dbReference>
<dbReference type="InterPro" id="IPR045864">
    <property type="entry name" value="aa-tRNA-synth_II/BPL/LPL"/>
</dbReference>
<feature type="binding site" evidence="15">
    <location>
        <position position="602"/>
    </location>
    <ligand>
        <name>Zn(2+)</name>
        <dbReference type="ChEBI" id="CHEBI:29105"/>
    </ligand>
</feature>
<comment type="catalytic activity">
    <reaction evidence="14 15">
        <text>tRNA(Ala) + L-alanine + ATP = L-alanyl-tRNA(Ala) + AMP + diphosphate</text>
        <dbReference type="Rhea" id="RHEA:12540"/>
        <dbReference type="Rhea" id="RHEA-COMP:9657"/>
        <dbReference type="Rhea" id="RHEA-COMP:9923"/>
        <dbReference type="ChEBI" id="CHEBI:30616"/>
        <dbReference type="ChEBI" id="CHEBI:33019"/>
        <dbReference type="ChEBI" id="CHEBI:57972"/>
        <dbReference type="ChEBI" id="CHEBI:78442"/>
        <dbReference type="ChEBI" id="CHEBI:78497"/>
        <dbReference type="ChEBI" id="CHEBI:456215"/>
        <dbReference type="EC" id="6.1.1.7"/>
    </reaction>
</comment>
<evidence type="ECO:0000256" key="11">
    <source>
        <dbReference type="ARBA" id="ARBA00022884"/>
    </source>
</evidence>
<dbReference type="Pfam" id="PF01411">
    <property type="entry name" value="tRNA-synt_2c"/>
    <property type="match status" value="1"/>
</dbReference>
<evidence type="ECO:0000313" key="18">
    <source>
        <dbReference type="EMBL" id="EDV25551.1"/>
    </source>
</evidence>
<dbReference type="GO" id="GO:0000049">
    <property type="term" value="F:tRNA binding"/>
    <property type="evidence" value="ECO:0007669"/>
    <property type="project" value="UniProtKB-KW"/>
</dbReference>
<keyword evidence="16" id="KW-0175">Coiled coil</keyword>
<evidence type="ECO:0000256" key="7">
    <source>
        <dbReference type="ARBA" id="ARBA00022723"/>
    </source>
</evidence>
<dbReference type="EC" id="6.1.1.7" evidence="2"/>
<dbReference type="STRING" id="10228.B3RVT0"/>
<dbReference type="GO" id="GO:0004813">
    <property type="term" value="F:alanine-tRNA ligase activity"/>
    <property type="evidence" value="ECO:0000318"/>
    <property type="project" value="GO_Central"/>
</dbReference>
<dbReference type="GO" id="GO:0002161">
    <property type="term" value="F:aminoacyl-tRNA deacylase activity"/>
    <property type="evidence" value="ECO:0000318"/>
    <property type="project" value="GO_Central"/>
</dbReference>
<dbReference type="PhylomeDB" id="B3RVT0"/>
<dbReference type="InterPro" id="IPR050058">
    <property type="entry name" value="Ala-tRNA_ligase"/>
</dbReference>
<dbReference type="InterPro" id="IPR002318">
    <property type="entry name" value="Ala-tRNA-lgiase_IIc"/>
</dbReference>
<evidence type="ECO:0000256" key="13">
    <source>
        <dbReference type="ARBA" id="ARBA00023146"/>
    </source>
</evidence>
<evidence type="ECO:0000256" key="2">
    <source>
        <dbReference type="ARBA" id="ARBA00013168"/>
    </source>
</evidence>
<dbReference type="HOGENOM" id="CLU_004485_5_0_1"/>
<dbReference type="FunFam" id="3.10.310.40:FF:000002">
    <property type="entry name" value="alanine--tRNA ligase, cytoplasmic"/>
    <property type="match status" value="1"/>
</dbReference>
<dbReference type="SUPFAM" id="SSF55186">
    <property type="entry name" value="ThrRS/AlaRS common domain"/>
    <property type="match status" value="1"/>
</dbReference>
<evidence type="ECO:0000256" key="5">
    <source>
        <dbReference type="ARBA" id="ARBA00022555"/>
    </source>
</evidence>
<dbReference type="InterPro" id="IPR018163">
    <property type="entry name" value="Thr/Ala-tRNA-synth_IIc_edit"/>
</dbReference>
<sequence length="959" mass="106287">MDPNLTSEQIRQMFIDFFVEKYNHLFVPSSSTVPHDDPTLLFANAGMNQFKPIYLGTVDPKSEMATYRRVVNSQKCIRAGGKHNDLDDVGKDTYHHTFFEMLGNWSFGDFFKKESIDWAWELLVDVYKMPAERMYVTYFGGDEKSGLQPDYETKNIWLAKGIAPERVLPFGLQDNFWEMGDTGPCGPCTEIHYDRIGGRDAAYLVNMDDPEVLEVWNLVFTQFNREADKSLRPLPRKYVDTGAGLERVTSVIQGVMSNYDTDLFKPLFDKIRSLTGAREYRGLLGDADVDGIDMAYRVLADHARTLTIAISDGGKPDSTGRGYVLRRILRRAVRYATEKLDAKPGMFAQLVNVAVEKLGGAFPEVTKDPQMVIDIINEEEAQFLKTLSRGRRMFEREVLKAKDGVLPGFVAWRLYDTYGFPVDLTHIMAEEKGLSIDMDGYEKAKQDSQELSRGKDTGVDDTVALGIHAIKDLEDLAIPLTDTSPKYNYESDGNGGYTIHGIAAKISALRYEKSFVNEVLTGSRCGIILDKSCFYAEQGGQIYDLGFIVNSDDEDTEFKVTDVQIMGGYVLHVGITEGTFKVGDTVQLQVDSERRRTVMNNHTATHILNFALREQLGEADQRGSLVAPDRLRFDFTAKGAMTTQQIKATEEIVGNIIEQKQQVFAKDATLAKASAIQGLRQVFAETYPDPVRIVSVGVSVDDLLEDPTGPSGLKTSVEFCGGTHLKNSGDMEAFVISSEEPIAKGIRRIIALTGSDAKKKVTKLQESLSELMKLGRADQTSLKAKKRQITELNDSIAAVTLQQWRKDELRETLKKVKKTIIDIEKAADSKRSQEVVEKAKEIASQSKDLSAVVEVLEAGLSSKVLDSALKQFHSIAPNTAAMLFSVDSEGRRVTCLCQVPEAIMKKGLSASDWVKSVMNVLEGKGGGKPTSAQGSGTNVAGLNNALNLAKEFAKMKLDS</sequence>
<dbReference type="Gene3D" id="3.30.930.10">
    <property type="entry name" value="Bira Bifunctional Protein, Domain 2"/>
    <property type="match status" value="1"/>
</dbReference>
<dbReference type="GeneID" id="6753298"/>
<evidence type="ECO:0000256" key="15">
    <source>
        <dbReference type="HAMAP-Rule" id="MF_03133"/>
    </source>
</evidence>
<keyword evidence="13 15" id="KW-0030">Aminoacyl-tRNA synthetase</keyword>
<evidence type="ECO:0000256" key="1">
    <source>
        <dbReference type="ARBA" id="ARBA00008429"/>
    </source>
</evidence>
<evidence type="ECO:0000256" key="12">
    <source>
        <dbReference type="ARBA" id="ARBA00022917"/>
    </source>
</evidence>
<dbReference type="Pfam" id="PF02272">
    <property type="entry name" value="DHHA1"/>
    <property type="match status" value="1"/>
</dbReference>
<dbReference type="InterPro" id="IPR012947">
    <property type="entry name" value="tRNA_SAD"/>
</dbReference>
<dbReference type="GO" id="GO:0008270">
    <property type="term" value="F:zinc ion binding"/>
    <property type="evidence" value="ECO:0007669"/>
    <property type="project" value="UniProtKB-UniRule"/>
</dbReference>
<evidence type="ECO:0000313" key="19">
    <source>
        <dbReference type="Proteomes" id="UP000009022"/>
    </source>
</evidence>
<dbReference type="eggNOG" id="KOG0188">
    <property type="taxonomic scope" value="Eukaryota"/>
</dbReference>
<evidence type="ECO:0000256" key="14">
    <source>
        <dbReference type="ARBA" id="ARBA00048300"/>
    </source>
</evidence>
<dbReference type="InterPro" id="IPR018164">
    <property type="entry name" value="Ala-tRNA-synth_IIc_N"/>
</dbReference>
<comment type="subunit">
    <text evidence="15">Monomer.</text>
</comment>
<dbReference type="OrthoDB" id="2423964at2759"/>
<feature type="binding site" evidence="15">
    <location>
        <position position="724"/>
    </location>
    <ligand>
        <name>Zn(2+)</name>
        <dbReference type="ChEBI" id="CHEBI:29105"/>
    </ligand>
</feature>
<comment type="similarity">
    <text evidence="1">Belongs to the class-II aminoacyl-tRNA synthetase family. Alax-L subfamily.</text>
</comment>
<gene>
    <name evidence="18" type="ORF">TRIADDRAFT_23916</name>
</gene>
<evidence type="ECO:0000256" key="8">
    <source>
        <dbReference type="ARBA" id="ARBA00022741"/>
    </source>
</evidence>
<reference evidence="18 19" key="1">
    <citation type="journal article" date="2008" name="Nature">
        <title>The Trichoplax genome and the nature of placozoans.</title>
        <authorList>
            <person name="Srivastava M."/>
            <person name="Begovic E."/>
            <person name="Chapman J."/>
            <person name="Putnam N.H."/>
            <person name="Hellsten U."/>
            <person name="Kawashima T."/>
            <person name="Kuo A."/>
            <person name="Mitros T."/>
            <person name="Salamov A."/>
            <person name="Carpenter M.L."/>
            <person name="Signorovitch A.Y."/>
            <person name="Moreno M.A."/>
            <person name="Kamm K."/>
            <person name="Grimwood J."/>
            <person name="Schmutz J."/>
            <person name="Shapiro H."/>
            <person name="Grigoriev I.V."/>
            <person name="Buss L.W."/>
            <person name="Schierwater B."/>
            <person name="Dellaporta S.L."/>
            <person name="Rokhsar D.S."/>
        </authorList>
    </citation>
    <scope>NUCLEOTIDE SEQUENCE [LARGE SCALE GENOMIC DNA]</scope>
    <source>
        <strain evidence="18 19">Grell-BS-1999</strain>
    </source>
</reference>
<accession>B3RVT0</accession>
<dbReference type="HAMAP" id="MF_00036_B">
    <property type="entry name" value="Ala_tRNA_synth_B"/>
    <property type="match status" value="1"/>
</dbReference>
<keyword evidence="12 15" id="KW-0648">Protein biosynthesis</keyword>
<dbReference type="FunFam" id="3.30.980.10:FF:000004">
    <property type="entry name" value="Alanine--tRNA ligase, cytoplasmic"/>
    <property type="match status" value="1"/>
</dbReference>
<proteinExistence type="inferred from homology"/>
<dbReference type="Proteomes" id="UP000009022">
    <property type="component" value="Unassembled WGS sequence"/>
</dbReference>
<feature type="coiled-coil region" evidence="16">
    <location>
        <begin position="782"/>
        <end position="826"/>
    </location>
</feature>
<feature type="binding site" evidence="15">
    <location>
        <position position="606"/>
    </location>
    <ligand>
        <name>Zn(2+)</name>
        <dbReference type="ChEBI" id="CHEBI:29105"/>
    </ligand>
</feature>
<keyword evidence="4" id="KW-0963">Cytoplasm</keyword>
<dbReference type="Gene3D" id="2.40.30.130">
    <property type="match status" value="1"/>
</dbReference>
<dbReference type="OMA" id="NKKDNFW"/>
<dbReference type="EMBL" id="DS985244">
    <property type="protein sequence ID" value="EDV25551.1"/>
    <property type="molecule type" value="Genomic_DNA"/>
</dbReference>
<evidence type="ECO:0000256" key="16">
    <source>
        <dbReference type="SAM" id="Coils"/>
    </source>
</evidence>
<dbReference type="InterPro" id="IPR003156">
    <property type="entry name" value="DHHA1_dom"/>
</dbReference>
<evidence type="ECO:0000256" key="3">
    <source>
        <dbReference type="ARBA" id="ARBA00017959"/>
    </source>
</evidence>
<evidence type="ECO:0000256" key="4">
    <source>
        <dbReference type="ARBA" id="ARBA00022490"/>
    </source>
</evidence>
<dbReference type="FunFam" id="2.40.30.130:FF:000009">
    <property type="entry name" value="Alanine--tRNA ligase, mitochondrial"/>
    <property type="match status" value="1"/>
</dbReference>
<dbReference type="SUPFAM" id="SSF50447">
    <property type="entry name" value="Translation proteins"/>
    <property type="match status" value="1"/>
</dbReference>
<dbReference type="Gene3D" id="3.10.310.40">
    <property type="match status" value="1"/>
</dbReference>
<dbReference type="PRINTS" id="PR00980">
    <property type="entry name" value="TRNASYNTHALA"/>
</dbReference>
<feature type="binding site" evidence="15">
    <location>
        <position position="720"/>
    </location>
    <ligand>
        <name>Zn(2+)</name>
        <dbReference type="ChEBI" id="CHEBI:29105"/>
    </ligand>
</feature>
<evidence type="ECO:0000259" key="17">
    <source>
        <dbReference type="PROSITE" id="PS50860"/>
    </source>
</evidence>
<dbReference type="InterPro" id="IPR009000">
    <property type="entry name" value="Transl_B-barrel_sf"/>
</dbReference>
<keyword evidence="19" id="KW-1185">Reference proteome</keyword>
<dbReference type="NCBIfam" id="TIGR00344">
    <property type="entry name" value="alaS"/>
    <property type="match status" value="1"/>
</dbReference>
<comment type="domain">
    <text evidence="15">Consists of three domains; the N-terminal catalytic domain, the editing domain and the C-terminal C-Ala domain. The editing domain removes incorrectly charged amino acids, while the C-Ala domain, along with tRNA(Ala), serves as a bridge to cooperatively bring together the editing and aminoacylation centers thus stimulating deacylation of misacylated tRNAs.</text>
</comment>
<protein>
    <recommendedName>
        <fullName evidence="3">Alanine--tRNA ligase</fullName>
        <ecNumber evidence="2">6.1.1.7</ecNumber>
    </recommendedName>
</protein>
<dbReference type="FunCoup" id="B3RVT0">
    <property type="interactions" value="1765"/>
</dbReference>
<dbReference type="InterPro" id="IPR018162">
    <property type="entry name" value="Ala-tRNA-ligase_IIc_anticod-bd"/>
</dbReference>
<dbReference type="SMART" id="SM00863">
    <property type="entry name" value="tRNA_SAD"/>
    <property type="match status" value="1"/>
</dbReference>
<keyword evidence="6 15" id="KW-0436">Ligase</keyword>
<evidence type="ECO:0000256" key="6">
    <source>
        <dbReference type="ARBA" id="ARBA00022598"/>
    </source>
</evidence>
<dbReference type="PANTHER" id="PTHR11777:SF9">
    <property type="entry name" value="ALANINE--TRNA LIGASE, CYTOPLASMIC"/>
    <property type="match status" value="1"/>
</dbReference>
<evidence type="ECO:0000256" key="9">
    <source>
        <dbReference type="ARBA" id="ARBA00022833"/>
    </source>
</evidence>
<organism evidence="18 19">
    <name type="scientific">Trichoplax adhaerens</name>
    <name type="common">Trichoplax reptans</name>
    <dbReference type="NCBI Taxonomy" id="10228"/>
    <lineage>
        <taxon>Eukaryota</taxon>
        <taxon>Metazoa</taxon>
        <taxon>Placozoa</taxon>
        <taxon>Uniplacotomia</taxon>
        <taxon>Trichoplacea</taxon>
        <taxon>Trichoplacidae</taxon>
        <taxon>Trichoplax</taxon>
    </lineage>
</organism>
<keyword evidence="9 15" id="KW-0862">Zinc</keyword>
<dbReference type="PANTHER" id="PTHR11777">
    <property type="entry name" value="ALANYL-TRNA SYNTHETASE"/>
    <property type="match status" value="1"/>
</dbReference>
<dbReference type="RefSeq" id="XP_002111584.1">
    <property type="nucleotide sequence ID" value="XM_002111548.1"/>
</dbReference>
<dbReference type="GO" id="GO:0006419">
    <property type="term" value="P:alanyl-tRNA aminoacylation"/>
    <property type="evidence" value="ECO:0000318"/>
    <property type="project" value="GO_Central"/>
</dbReference>
<keyword evidence="7 15" id="KW-0479">Metal-binding</keyword>
<name>B3RVT0_TRIAD</name>
<comment type="cofactor">
    <cofactor evidence="15">
        <name>Zn(2+)</name>
        <dbReference type="ChEBI" id="CHEBI:29105"/>
    </cofactor>
    <text evidence="15">Binds 1 zinc ion per subunit.</text>
</comment>
<dbReference type="GO" id="GO:0005524">
    <property type="term" value="F:ATP binding"/>
    <property type="evidence" value="ECO:0007669"/>
    <property type="project" value="UniProtKB-UniRule"/>
</dbReference>
<dbReference type="CTD" id="6753298"/>
<dbReference type="AlphaFoldDB" id="B3RVT0"/>
<dbReference type="SUPFAM" id="SSF101353">
    <property type="entry name" value="Putative anticodon-binding domain of alanyl-tRNA synthetase (AlaRS)"/>
    <property type="match status" value="1"/>
</dbReference>
<evidence type="ECO:0000256" key="10">
    <source>
        <dbReference type="ARBA" id="ARBA00022840"/>
    </source>
</evidence>
<dbReference type="KEGG" id="tad:TRIADDRAFT_23916"/>
<feature type="domain" description="Alanyl-transfer RNA synthetases family profile" evidence="17">
    <location>
        <begin position="5"/>
        <end position="763"/>
    </location>
</feature>
<dbReference type="Pfam" id="PF07973">
    <property type="entry name" value="tRNA_SAD"/>
    <property type="match status" value="1"/>
</dbReference>
<dbReference type="FunFam" id="3.30.930.10:FF:000011">
    <property type="entry name" value="Alanine--tRNA ligase, cytoplasmic"/>
    <property type="match status" value="1"/>
</dbReference>
<keyword evidence="11 15" id="KW-0694">RNA-binding</keyword>
<dbReference type="CDD" id="cd00673">
    <property type="entry name" value="AlaRS_core"/>
    <property type="match status" value="1"/>
</dbReference>
<dbReference type="PROSITE" id="PS50860">
    <property type="entry name" value="AA_TRNA_LIGASE_II_ALA"/>
    <property type="match status" value="1"/>
</dbReference>
<dbReference type="GO" id="GO:0005737">
    <property type="term" value="C:cytoplasm"/>
    <property type="evidence" value="ECO:0007669"/>
    <property type="project" value="InterPro"/>
</dbReference>